<name>A0ACB8A7J8_9AGAM</name>
<gene>
    <name evidence="1" type="ORF">BJ138DRAFT_1127723</name>
</gene>
<comment type="caution">
    <text evidence="1">The sequence shown here is derived from an EMBL/GenBank/DDBJ whole genome shotgun (WGS) entry which is preliminary data.</text>
</comment>
<organism evidence="1 2">
    <name type="scientific">Hygrophoropsis aurantiaca</name>
    <dbReference type="NCBI Taxonomy" id="72124"/>
    <lineage>
        <taxon>Eukaryota</taxon>
        <taxon>Fungi</taxon>
        <taxon>Dikarya</taxon>
        <taxon>Basidiomycota</taxon>
        <taxon>Agaricomycotina</taxon>
        <taxon>Agaricomycetes</taxon>
        <taxon>Agaricomycetidae</taxon>
        <taxon>Boletales</taxon>
        <taxon>Coniophorineae</taxon>
        <taxon>Hygrophoropsidaceae</taxon>
        <taxon>Hygrophoropsis</taxon>
    </lineage>
</organism>
<accession>A0ACB8A7J8</accession>
<evidence type="ECO:0000313" key="1">
    <source>
        <dbReference type="EMBL" id="KAH7909375.1"/>
    </source>
</evidence>
<protein>
    <submittedName>
        <fullName evidence="1">Uncharacterized protein</fullName>
    </submittedName>
</protein>
<evidence type="ECO:0000313" key="2">
    <source>
        <dbReference type="Proteomes" id="UP000790377"/>
    </source>
</evidence>
<dbReference type="EMBL" id="MU267763">
    <property type="protein sequence ID" value="KAH7909375.1"/>
    <property type="molecule type" value="Genomic_DNA"/>
</dbReference>
<reference evidence="1" key="1">
    <citation type="journal article" date="2021" name="New Phytol.">
        <title>Evolutionary innovations through gain and loss of genes in the ectomycorrhizal Boletales.</title>
        <authorList>
            <person name="Wu G."/>
            <person name="Miyauchi S."/>
            <person name="Morin E."/>
            <person name="Kuo A."/>
            <person name="Drula E."/>
            <person name="Varga T."/>
            <person name="Kohler A."/>
            <person name="Feng B."/>
            <person name="Cao Y."/>
            <person name="Lipzen A."/>
            <person name="Daum C."/>
            <person name="Hundley H."/>
            <person name="Pangilinan J."/>
            <person name="Johnson J."/>
            <person name="Barry K."/>
            <person name="LaButti K."/>
            <person name="Ng V."/>
            <person name="Ahrendt S."/>
            <person name="Min B."/>
            <person name="Choi I.G."/>
            <person name="Park H."/>
            <person name="Plett J.M."/>
            <person name="Magnuson J."/>
            <person name="Spatafora J.W."/>
            <person name="Nagy L.G."/>
            <person name="Henrissat B."/>
            <person name="Grigoriev I.V."/>
            <person name="Yang Z.L."/>
            <person name="Xu J."/>
            <person name="Martin F.M."/>
        </authorList>
    </citation>
    <scope>NUCLEOTIDE SEQUENCE</scope>
    <source>
        <strain evidence="1">ATCC 28755</strain>
    </source>
</reference>
<sequence>MSLKRPLTEDKDAFPSPRGPKRRHILDSSLPPSSPFATSSSLFATPRKPYAWIVPSDSPTNPFGRIRRLTQCSTLPGRTPFSRHLALRFQLVRPDRDATANGRNVNRDGVYRIMQVPLSYTLGHLRKLLAYSFHPSAEEGVIVPYNFRRSSTRLSGRISDVLKTPSVDAYSPDKGKEKESSIPREPGHLFEVHRRVVMHPKGRNIGEIKEAKTWIKSSRTRDPFHYPVNTSHLSEDTLWEDNEEGQDWRWEAEEDFTLGQAWPNGVDASRAITYHHNSSTQIHITINTKKVQKRKGVGNKPFTFQAYGSVDLDAPDDTLRLGMIDTLRWNKIGGFERFLKAEAEKERVSRQDDEEGTEEDAEGDFDPDMSSATLPMLFSSPGSFGAITPFPTEPMHRRRVHYEHSRILKLTRKNMKDAMKDAGLSDEEEVKEPEVDELDDDQYDASSEQPSDWDPFREEGDV</sequence>
<dbReference type="Proteomes" id="UP000790377">
    <property type="component" value="Unassembled WGS sequence"/>
</dbReference>
<keyword evidence="2" id="KW-1185">Reference proteome</keyword>
<proteinExistence type="predicted"/>